<evidence type="ECO:0000313" key="2">
    <source>
        <dbReference type="EMBL" id="KAK9043400.1"/>
    </source>
</evidence>
<keyword evidence="3" id="KW-1185">Reference proteome</keyword>
<comment type="caution">
    <text evidence="2">The sequence shown here is derived from an EMBL/GenBank/DDBJ whole genome shotgun (WGS) entry which is preliminary data.</text>
</comment>
<evidence type="ECO:0000256" key="1">
    <source>
        <dbReference type="SAM" id="MobiDB-lite"/>
    </source>
</evidence>
<accession>A0ABR2U1C4</accession>
<organism evidence="2 3">
    <name type="scientific">Hibiscus sabdariffa</name>
    <name type="common">roselle</name>
    <dbReference type="NCBI Taxonomy" id="183260"/>
    <lineage>
        <taxon>Eukaryota</taxon>
        <taxon>Viridiplantae</taxon>
        <taxon>Streptophyta</taxon>
        <taxon>Embryophyta</taxon>
        <taxon>Tracheophyta</taxon>
        <taxon>Spermatophyta</taxon>
        <taxon>Magnoliopsida</taxon>
        <taxon>eudicotyledons</taxon>
        <taxon>Gunneridae</taxon>
        <taxon>Pentapetalae</taxon>
        <taxon>rosids</taxon>
        <taxon>malvids</taxon>
        <taxon>Malvales</taxon>
        <taxon>Malvaceae</taxon>
        <taxon>Malvoideae</taxon>
        <taxon>Hibiscus</taxon>
    </lineage>
</organism>
<feature type="region of interest" description="Disordered" evidence="1">
    <location>
        <begin position="1"/>
        <end position="38"/>
    </location>
</feature>
<evidence type="ECO:0000313" key="3">
    <source>
        <dbReference type="Proteomes" id="UP001396334"/>
    </source>
</evidence>
<protein>
    <submittedName>
        <fullName evidence="2">Uncharacterized protein</fullName>
    </submittedName>
</protein>
<feature type="compositionally biased region" description="Basic and acidic residues" evidence="1">
    <location>
        <begin position="17"/>
        <end position="28"/>
    </location>
</feature>
<feature type="compositionally biased region" description="Basic and acidic residues" evidence="1">
    <location>
        <begin position="1"/>
        <end position="10"/>
    </location>
</feature>
<reference evidence="2 3" key="1">
    <citation type="journal article" date="2024" name="G3 (Bethesda)">
        <title>Genome assembly of Hibiscus sabdariffa L. provides insights into metabolisms of medicinal natural products.</title>
        <authorList>
            <person name="Kim T."/>
        </authorList>
    </citation>
    <scope>NUCLEOTIDE SEQUENCE [LARGE SCALE GENOMIC DNA]</scope>
    <source>
        <strain evidence="2">TK-2024</strain>
        <tissue evidence="2">Old leaves</tissue>
    </source>
</reference>
<sequence>MRNPSDDPKDCSNVGEKPPDTLDPREPGKGLSLGDGNFDGTNAAVKDDVVSMEVGVLSGSGSGDNKVSYPSMVSGMEKVPDVSNSITMDFYVVVEEADYMINHNGDFLSIKFSEKVYDRFDHGLHQVVIVRLLGSRRWGVHKRVDGVTTSKAGTSKITHGSRFSALERDVNEVIHVQDIEAELGPPSNDSLAQQRVVDSILKSVIENPQCAMEIPEKLSTMVKTAMSAQKHVTVIPLIGGDDRNIGNASDATGLSSTKLSHSVVSGGLVDAIVAVECGVIDS</sequence>
<gene>
    <name evidence="2" type="ORF">V6N11_071745</name>
</gene>
<dbReference type="EMBL" id="JBBPBN010000003">
    <property type="protein sequence ID" value="KAK9043400.1"/>
    <property type="molecule type" value="Genomic_DNA"/>
</dbReference>
<dbReference type="Proteomes" id="UP001396334">
    <property type="component" value="Unassembled WGS sequence"/>
</dbReference>
<proteinExistence type="predicted"/>
<name>A0ABR2U1C4_9ROSI</name>